<accession>A0AAV5TAW0</accession>
<comment type="caution">
    <text evidence="2">The sequence shown here is derived from an EMBL/GenBank/DDBJ whole genome shotgun (WGS) entry which is preliminary data.</text>
</comment>
<dbReference type="InterPro" id="IPR019428">
    <property type="entry name" value="7TM_GPCR_serpentine_rcpt_Str"/>
</dbReference>
<feature type="non-terminal residue" evidence="2">
    <location>
        <position position="218"/>
    </location>
</feature>
<evidence type="ECO:0000313" key="2">
    <source>
        <dbReference type="EMBL" id="GMS92290.1"/>
    </source>
</evidence>
<dbReference type="EMBL" id="BTSX01000004">
    <property type="protein sequence ID" value="GMS92290.1"/>
    <property type="molecule type" value="Genomic_DNA"/>
</dbReference>
<keyword evidence="1" id="KW-0472">Membrane</keyword>
<dbReference type="PANTHER" id="PTHR22943">
    <property type="entry name" value="7-TRANSMEMBRANE DOMAIN RECEPTOR C.ELEGANS"/>
    <property type="match status" value="1"/>
</dbReference>
<feature type="transmembrane region" description="Helical" evidence="1">
    <location>
        <begin position="112"/>
        <end position="134"/>
    </location>
</feature>
<reference evidence="2" key="1">
    <citation type="submission" date="2023-10" db="EMBL/GenBank/DDBJ databases">
        <title>Genome assembly of Pristionchus species.</title>
        <authorList>
            <person name="Yoshida K."/>
            <person name="Sommer R.J."/>
        </authorList>
    </citation>
    <scope>NUCLEOTIDE SEQUENCE</scope>
    <source>
        <strain evidence="2">RS0144</strain>
    </source>
</reference>
<name>A0AAV5TAW0_9BILA</name>
<evidence type="ECO:0000256" key="1">
    <source>
        <dbReference type="SAM" id="Phobius"/>
    </source>
</evidence>
<evidence type="ECO:0000313" key="3">
    <source>
        <dbReference type="Proteomes" id="UP001432027"/>
    </source>
</evidence>
<keyword evidence="1" id="KW-1133">Transmembrane helix</keyword>
<dbReference type="Pfam" id="PF10326">
    <property type="entry name" value="7TM_GPCR_Str"/>
    <property type="match status" value="1"/>
</dbReference>
<dbReference type="PANTHER" id="PTHR22943:SF248">
    <property type="entry name" value="SEVEN TM RECEPTOR"/>
    <property type="match status" value="1"/>
</dbReference>
<organism evidence="2 3">
    <name type="scientific">Pristionchus entomophagus</name>
    <dbReference type="NCBI Taxonomy" id="358040"/>
    <lineage>
        <taxon>Eukaryota</taxon>
        <taxon>Metazoa</taxon>
        <taxon>Ecdysozoa</taxon>
        <taxon>Nematoda</taxon>
        <taxon>Chromadorea</taxon>
        <taxon>Rhabditida</taxon>
        <taxon>Rhabditina</taxon>
        <taxon>Diplogasteromorpha</taxon>
        <taxon>Diplogasteroidea</taxon>
        <taxon>Neodiplogasteridae</taxon>
        <taxon>Pristionchus</taxon>
    </lineage>
</organism>
<dbReference type="AlphaFoldDB" id="A0AAV5TAW0"/>
<feature type="transmembrane region" description="Helical" evidence="1">
    <location>
        <begin position="35"/>
        <end position="57"/>
    </location>
</feature>
<proteinExistence type="predicted"/>
<keyword evidence="3" id="KW-1185">Reference proteome</keyword>
<feature type="transmembrane region" description="Helical" evidence="1">
    <location>
        <begin position="155"/>
        <end position="173"/>
    </location>
</feature>
<sequence length="218" mass="24432">MTYYETFNVLAFHFIYRYRAIVQGKFHGWTINVRLGHWLSLAAAFLIAHSSLTVWAMSYSSVTNAYSPSLNASTFISLYGVNTSDPTIGYVAIEFRRLNHATGLEEYDASTFVTFAVIMALFGFSSSVMVFCSVSIIEPLKNMNVSTAMISQQRLFFRSLLVQTLIPCVFSYLPVCVIWLLPLFTCVALGPFGNILIMITALYPSVDANMIILFIPAY</sequence>
<protein>
    <recommendedName>
        <fullName evidence="4">G protein-coupled receptor</fullName>
    </recommendedName>
</protein>
<evidence type="ECO:0008006" key="4">
    <source>
        <dbReference type="Google" id="ProtNLM"/>
    </source>
</evidence>
<keyword evidence="1" id="KW-0812">Transmembrane</keyword>
<gene>
    <name evidence="2" type="ORF">PENTCL1PPCAC_14465</name>
</gene>
<dbReference type="Proteomes" id="UP001432027">
    <property type="component" value="Unassembled WGS sequence"/>
</dbReference>